<dbReference type="InterPro" id="IPR020449">
    <property type="entry name" value="Tscrpt_reg_AraC-type_HTH"/>
</dbReference>
<dbReference type="PROSITE" id="PS00041">
    <property type="entry name" value="HTH_ARAC_FAMILY_1"/>
    <property type="match status" value="1"/>
</dbReference>
<dbReference type="SUPFAM" id="SSF46689">
    <property type="entry name" value="Homeodomain-like"/>
    <property type="match status" value="2"/>
</dbReference>
<evidence type="ECO:0000313" key="5">
    <source>
        <dbReference type="EMBL" id="VUX54913.1"/>
    </source>
</evidence>
<dbReference type="PANTHER" id="PTHR46796">
    <property type="entry name" value="HTH-TYPE TRANSCRIPTIONAL ACTIVATOR RHAS-RELATED"/>
    <property type="match status" value="1"/>
</dbReference>
<dbReference type="GO" id="GO:0043565">
    <property type="term" value="F:sequence-specific DNA binding"/>
    <property type="evidence" value="ECO:0007669"/>
    <property type="project" value="InterPro"/>
</dbReference>
<dbReference type="InterPro" id="IPR050204">
    <property type="entry name" value="AraC_XylS_family_regulators"/>
</dbReference>
<dbReference type="PROSITE" id="PS01124">
    <property type="entry name" value="HTH_ARAC_FAMILY_2"/>
    <property type="match status" value="1"/>
</dbReference>
<gene>
    <name evidence="5" type="ORF">JTBB02_V1_30011</name>
</gene>
<dbReference type="EMBL" id="LR633966">
    <property type="protein sequence ID" value="VUX54913.1"/>
    <property type="molecule type" value="Genomic_DNA"/>
</dbReference>
<evidence type="ECO:0000259" key="4">
    <source>
        <dbReference type="PROSITE" id="PS01124"/>
    </source>
</evidence>
<sequence length="293" mass="32675">MTALTTLYQTDQLIVTDYDCDHSPEGRNVEEASDKDELVFVLNGIYQKRSSDGSAILDPSQIAVFRKGQPFCITHPVEGGDRSIIVEFDPADLCVALDTEPDANGTVLHQLPATIVVTAPLILLLGQLCHGVRQAARDAFRIEETAYTLLDRVSDTVSRMRQSAPAVRVQKPCALDVAAVVSSRFREKLSISGIAQMLEVSPFHLCRSFHAATGMTIHRYITILRMSEAVHRLWNYRSNLTELALDLGYSSHSHFSSTFRHFFGITPTQLMTGSPTRLSDIERKLRGYESRLH</sequence>
<dbReference type="Gene3D" id="1.10.10.60">
    <property type="entry name" value="Homeodomain-like"/>
    <property type="match status" value="2"/>
</dbReference>
<dbReference type="InterPro" id="IPR009057">
    <property type="entry name" value="Homeodomain-like_sf"/>
</dbReference>
<protein>
    <recommendedName>
        <fullName evidence="4">HTH araC/xylS-type domain-containing protein</fullName>
    </recommendedName>
</protein>
<keyword evidence="2" id="KW-0238">DNA-binding</keyword>
<dbReference type="PANTHER" id="PTHR46796:SF6">
    <property type="entry name" value="ARAC SUBFAMILY"/>
    <property type="match status" value="1"/>
</dbReference>
<evidence type="ECO:0000256" key="1">
    <source>
        <dbReference type="ARBA" id="ARBA00023015"/>
    </source>
</evidence>
<keyword evidence="3" id="KW-0804">Transcription</keyword>
<dbReference type="InterPro" id="IPR018060">
    <property type="entry name" value="HTH_AraC"/>
</dbReference>
<dbReference type="PRINTS" id="PR00032">
    <property type="entry name" value="HTHARAC"/>
</dbReference>
<dbReference type="AlphaFoldDB" id="A0A7D9H693"/>
<proteinExistence type="predicted"/>
<organism evidence="5">
    <name type="scientific">uncultured Woeseiaceae bacterium</name>
    <dbReference type="NCBI Taxonomy" id="1983305"/>
    <lineage>
        <taxon>Bacteria</taxon>
        <taxon>Pseudomonadati</taxon>
        <taxon>Pseudomonadota</taxon>
        <taxon>Gammaproteobacteria</taxon>
        <taxon>Woeseiales</taxon>
        <taxon>Woeseiaceae</taxon>
        <taxon>environmental samples</taxon>
    </lineage>
</organism>
<dbReference type="GO" id="GO:0003700">
    <property type="term" value="F:DNA-binding transcription factor activity"/>
    <property type="evidence" value="ECO:0007669"/>
    <property type="project" value="InterPro"/>
</dbReference>
<dbReference type="InterPro" id="IPR018062">
    <property type="entry name" value="HTH_AraC-typ_CS"/>
</dbReference>
<reference evidence="5" key="1">
    <citation type="submission" date="2019-07" db="EMBL/GenBank/DDBJ databases">
        <authorList>
            <person name="Weber M."/>
            <person name="Kostadinov I."/>
            <person name="Kostadinov D I."/>
        </authorList>
    </citation>
    <scope>NUCLEOTIDE SEQUENCE</scope>
    <source>
        <strain evidence="5">Gfbio:sag-sample-b02:053724c1-46a9-4a36-b237-ea2bf867836b</strain>
    </source>
</reference>
<evidence type="ECO:0000256" key="2">
    <source>
        <dbReference type="ARBA" id="ARBA00023125"/>
    </source>
</evidence>
<feature type="domain" description="HTH araC/xylS-type" evidence="4">
    <location>
        <begin position="175"/>
        <end position="273"/>
    </location>
</feature>
<accession>A0A7D9H693</accession>
<dbReference type="SMART" id="SM00342">
    <property type="entry name" value="HTH_ARAC"/>
    <property type="match status" value="1"/>
</dbReference>
<name>A0A7D9H693_9GAMM</name>
<evidence type="ECO:0000256" key="3">
    <source>
        <dbReference type="ARBA" id="ARBA00023163"/>
    </source>
</evidence>
<dbReference type="Pfam" id="PF12833">
    <property type="entry name" value="HTH_18"/>
    <property type="match status" value="1"/>
</dbReference>
<keyword evidence="1" id="KW-0805">Transcription regulation</keyword>